<keyword evidence="2" id="KW-1185">Reference proteome</keyword>
<dbReference type="EMBL" id="CP027666">
    <property type="protein sequence ID" value="AVO33688.1"/>
    <property type="molecule type" value="Genomic_DNA"/>
</dbReference>
<protein>
    <submittedName>
        <fullName evidence="1">DUF2190 domain-containing protein</fullName>
    </submittedName>
</protein>
<dbReference type="InterPro" id="IPR011231">
    <property type="entry name" value="Phage_VT1-Sakai_H0018"/>
</dbReference>
<sequence>MSKPTFHPLLTLTVIAAAAITKERRFIGFDGNTAAAGAKALGTNPVTAAAGEAMPVDSHGVILVEAGAAVARGAQVQGDADGRAITLAGGVSNGYALAAAAAAGELIPIVRGI</sequence>
<accession>A0A2S0MCU8</accession>
<dbReference type="Proteomes" id="UP000239709">
    <property type="component" value="Chromosome"/>
</dbReference>
<evidence type="ECO:0000313" key="1">
    <source>
        <dbReference type="EMBL" id="AVO33688.1"/>
    </source>
</evidence>
<dbReference type="KEGG" id="otk:C6570_05010"/>
<gene>
    <name evidence="1" type="ORF">C6570_05010</name>
</gene>
<name>A0A2S0MCU8_9BURK</name>
<dbReference type="Pfam" id="PF09956">
    <property type="entry name" value="Phage_cement_2"/>
    <property type="match status" value="1"/>
</dbReference>
<proteinExistence type="predicted"/>
<dbReference type="RefSeq" id="WP_106702245.1">
    <property type="nucleotide sequence ID" value="NZ_CP027666.1"/>
</dbReference>
<organism evidence="1 2">
    <name type="scientific">Ottowia oryzae</name>
    <dbReference type="NCBI Taxonomy" id="2109914"/>
    <lineage>
        <taxon>Bacteria</taxon>
        <taxon>Pseudomonadati</taxon>
        <taxon>Pseudomonadota</taxon>
        <taxon>Betaproteobacteria</taxon>
        <taxon>Burkholderiales</taxon>
        <taxon>Comamonadaceae</taxon>
        <taxon>Ottowia</taxon>
    </lineage>
</organism>
<dbReference type="AlphaFoldDB" id="A0A2S0MCU8"/>
<reference evidence="1 2" key="1">
    <citation type="submission" date="2018-03" db="EMBL/GenBank/DDBJ databases">
        <title>Genome sequencing of Ottowia sp.</title>
        <authorList>
            <person name="Kim S.-J."/>
            <person name="Heo J."/>
            <person name="Kwon S.-W."/>
        </authorList>
    </citation>
    <scope>NUCLEOTIDE SEQUENCE [LARGE SCALE GENOMIC DNA]</scope>
    <source>
        <strain evidence="1 2">KADR8-3</strain>
    </source>
</reference>
<evidence type="ECO:0000313" key="2">
    <source>
        <dbReference type="Proteomes" id="UP000239709"/>
    </source>
</evidence>